<feature type="region of interest" description="Disordered" evidence="6">
    <location>
        <begin position="61"/>
        <end position="80"/>
    </location>
</feature>
<keyword evidence="9" id="KW-1185">Reference proteome</keyword>
<accession>A0A9P3B0S3</accession>
<evidence type="ECO:0000313" key="8">
    <source>
        <dbReference type="EMBL" id="GIJ81661.1"/>
    </source>
</evidence>
<dbReference type="InterPro" id="IPR007219">
    <property type="entry name" value="XnlR_reg_dom"/>
</dbReference>
<dbReference type="GeneID" id="66998773"/>
<dbReference type="Pfam" id="PF04082">
    <property type="entry name" value="Fungal_trans"/>
    <property type="match status" value="1"/>
</dbReference>
<dbReference type="Gene3D" id="4.10.240.10">
    <property type="entry name" value="Zn(2)-C6 fungal-type DNA-binding domain"/>
    <property type="match status" value="1"/>
</dbReference>
<keyword evidence="5" id="KW-0539">Nucleus</keyword>
<dbReference type="SUPFAM" id="SSF57701">
    <property type="entry name" value="Zn2/Cys6 DNA-binding domain"/>
    <property type="match status" value="1"/>
</dbReference>
<dbReference type="RefSeq" id="XP_043152408.1">
    <property type="nucleotide sequence ID" value="XM_043296473.1"/>
</dbReference>
<dbReference type="GO" id="GO:0000981">
    <property type="term" value="F:DNA-binding transcription factor activity, RNA polymerase II-specific"/>
    <property type="evidence" value="ECO:0007669"/>
    <property type="project" value="InterPro"/>
</dbReference>
<dbReference type="Proteomes" id="UP001043456">
    <property type="component" value="Unassembled WGS sequence"/>
</dbReference>
<evidence type="ECO:0000259" key="7">
    <source>
        <dbReference type="PROSITE" id="PS50048"/>
    </source>
</evidence>
<dbReference type="GO" id="GO:0008270">
    <property type="term" value="F:zinc ion binding"/>
    <property type="evidence" value="ECO:0007669"/>
    <property type="project" value="InterPro"/>
</dbReference>
<reference evidence="8 9" key="1">
    <citation type="submission" date="2018-10" db="EMBL/GenBank/DDBJ databases">
        <title>Pan-genome distribution and transcriptional activeness of fungal secondary metabolism genes in Aspergillus section Fumigati.</title>
        <authorList>
            <person name="Takahashi H."/>
            <person name="Umemura M."/>
            <person name="Ninomiya A."/>
            <person name="Kusuya Y."/>
            <person name="Urayama S."/>
            <person name="Shimizu M."/>
            <person name="Watanabe A."/>
            <person name="Kamei K."/>
            <person name="Yaguchi T."/>
            <person name="Hagiwara D."/>
        </authorList>
    </citation>
    <scope>NUCLEOTIDE SEQUENCE [LARGE SCALE GENOMIC DNA]</scope>
    <source>
        <strain evidence="8 9">IFM 55266</strain>
    </source>
</reference>
<keyword evidence="4" id="KW-0804">Transcription</keyword>
<feature type="domain" description="Zn(2)-C6 fungal-type" evidence="7">
    <location>
        <begin position="28"/>
        <end position="59"/>
    </location>
</feature>
<gene>
    <name evidence="8" type="ORF">Asppvi_000160</name>
</gene>
<dbReference type="Pfam" id="PF00172">
    <property type="entry name" value="Zn_clus"/>
    <property type="match status" value="1"/>
</dbReference>
<dbReference type="PROSITE" id="PS00463">
    <property type="entry name" value="ZN2_CY6_FUNGAL_1"/>
    <property type="match status" value="1"/>
</dbReference>
<evidence type="ECO:0000256" key="2">
    <source>
        <dbReference type="ARBA" id="ARBA00023015"/>
    </source>
</evidence>
<evidence type="ECO:0000256" key="1">
    <source>
        <dbReference type="ARBA" id="ARBA00022723"/>
    </source>
</evidence>
<proteinExistence type="predicted"/>
<dbReference type="SMART" id="SM00906">
    <property type="entry name" value="Fungal_trans"/>
    <property type="match status" value="1"/>
</dbReference>
<dbReference type="PROSITE" id="PS50048">
    <property type="entry name" value="ZN2_CY6_FUNGAL_2"/>
    <property type="match status" value="1"/>
</dbReference>
<sequence length="701" mass="78638">MSSQGPKATSKRFRPRVPLDQRKRTVKACTSCRLRKRRCVLVSPDRCQNCNKINSSCTFEEEKEDAPVASTTSHSSRDGVNHEDAVAKFKRLHPEIDLKPNHSVVLMEIFKDSNQGSGAEQFSRKKRIATATRSNPRTLERYDALAHGDFLASATEAVSQTERPDFFDYISSFYPTLEASTEYDDFLIAQILKDFPTHEEAEVLISAFFTYAEANWYYFDRTTFCSQLSALFASGLAVSVADPKFICLATAVFALGSQFAHLHDDHSSGAEKPNIEQTGIPGARFFSHAQRLIPRIITCPALEGVLSCLLIALYALPIHNPNICYTYLGLALRVAICLGLHRRSVDNGLPPPVLETRNRAFWTTYSIERRIAISLGYPEMLQEKDIDCALPRWQADLDPPGSWQAERLLAYTKLTLLLNKSAQSRPLDKHATEEIRSQLLAWKNELPAQLTTLDTTTVRVNAHLQLHYCMVWTQISRGSLISRVRSVLSKERAHTEDISTSPEAEELSRLCVGHAERIIDLIDLLRNRRLLSRFSHTDFHSCSSATMIILLESILHPRLTSHTRVSRAMDALHFMACGSDFARSILKHVDMFQAAVNKALATMLHQGGSYIDDHGGIDGTKMPISTSRFEQLQARDEGLQCLGNTHPRYDTPPIDRHSQEPDRELANYQGFGGVFLEDIGALIEECSSTDLHILGFDGLFG</sequence>
<name>A0A9P3B0S3_9EURO</name>
<keyword evidence="1" id="KW-0479">Metal-binding</keyword>
<dbReference type="SMART" id="SM00066">
    <property type="entry name" value="GAL4"/>
    <property type="match status" value="1"/>
</dbReference>
<evidence type="ECO:0000256" key="4">
    <source>
        <dbReference type="ARBA" id="ARBA00023163"/>
    </source>
</evidence>
<evidence type="ECO:0000256" key="6">
    <source>
        <dbReference type="SAM" id="MobiDB-lite"/>
    </source>
</evidence>
<dbReference type="GO" id="GO:0006351">
    <property type="term" value="P:DNA-templated transcription"/>
    <property type="evidence" value="ECO:0007669"/>
    <property type="project" value="InterPro"/>
</dbReference>
<dbReference type="InterPro" id="IPR051127">
    <property type="entry name" value="Fungal_SecMet_Regulators"/>
</dbReference>
<dbReference type="CDD" id="cd12148">
    <property type="entry name" value="fungal_TF_MHR"/>
    <property type="match status" value="1"/>
</dbReference>
<dbReference type="PANTHER" id="PTHR47424">
    <property type="entry name" value="REGULATORY PROTEIN GAL4"/>
    <property type="match status" value="1"/>
</dbReference>
<dbReference type="AlphaFoldDB" id="A0A9P3B0S3"/>
<dbReference type="EMBL" id="BHVY01000001">
    <property type="protein sequence ID" value="GIJ81661.1"/>
    <property type="molecule type" value="Genomic_DNA"/>
</dbReference>
<evidence type="ECO:0000313" key="9">
    <source>
        <dbReference type="Proteomes" id="UP001043456"/>
    </source>
</evidence>
<evidence type="ECO:0000256" key="3">
    <source>
        <dbReference type="ARBA" id="ARBA00023125"/>
    </source>
</evidence>
<dbReference type="InterPro" id="IPR036864">
    <property type="entry name" value="Zn2-C6_fun-type_DNA-bd_sf"/>
</dbReference>
<evidence type="ECO:0000256" key="5">
    <source>
        <dbReference type="ARBA" id="ARBA00023242"/>
    </source>
</evidence>
<keyword evidence="2" id="KW-0805">Transcription regulation</keyword>
<keyword evidence="3" id="KW-0238">DNA-binding</keyword>
<dbReference type="PANTHER" id="PTHR47424:SF6">
    <property type="entry name" value="PROLINE UTILIZATION TRANS-ACTIVATOR"/>
    <property type="match status" value="1"/>
</dbReference>
<dbReference type="GO" id="GO:0003677">
    <property type="term" value="F:DNA binding"/>
    <property type="evidence" value="ECO:0007669"/>
    <property type="project" value="UniProtKB-KW"/>
</dbReference>
<dbReference type="InterPro" id="IPR001138">
    <property type="entry name" value="Zn2Cys6_DnaBD"/>
</dbReference>
<organism evidence="8 9">
    <name type="scientific">Aspergillus pseudoviridinutans</name>
    <dbReference type="NCBI Taxonomy" id="1517512"/>
    <lineage>
        <taxon>Eukaryota</taxon>
        <taxon>Fungi</taxon>
        <taxon>Dikarya</taxon>
        <taxon>Ascomycota</taxon>
        <taxon>Pezizomycotina</taxon>
        <taxon>Eurotiomycetes</taxon>
        <taxon>Eurotiomycetidae</taxon>
        <taxon>Eurotiales</taxon>
        <taxon>Aspergillaceae</taxon>
        <taxon>Aspergillus</taxon>
        <taxon>Aspergillus subgen. Fumigati</taxon>
    </lineage>
</organism>
<dbReference type="CDD" id="cd00067">
    <property type="entry name" value="GAL4"/>
    <property type="match status" value="1"/>
</dbReference>
<protein>
    <recommendedName>
        <fullName evidence="7">Zn(2)-C6 fungal-type domain-containing protein</fullName>
    </recommendedName>
</protein>
<comment type="caution">
    <text evidence="8">The sequence shown here is derived from an EMBL/GenBank/DDBJ whole genome shotgun (WGS) entry which is preliminary data.</text>
</comment>
<dbReference type="OrthoDB" id="4469165at2759"/>